<dbReference type="Pfam" id="PF10644">
    <property type="entry name" value="Misat_Tub_SegII"/>
    <property type="match status" value="1"/>
</dbReference>
<dbReference type="AlphaFoldDB" id="A0A9N9TAC5"/>
<feature type="domain" description="DML1/Misato tubulin" evidence="5">
    <location>
        <begin position="136"/>
        <end position="332"/>
    </location>
</feature>
<organism evidence="6 7">
    <name type="scientific">Phyllotreta striolata</name>
    <name type="common">Striped flea beetle</name>
    <name type="synonym">Crioceris striolata</name>
    <dbReference type="NCBI Taxonomy" id="444603"/>
    <lineage>
        <taxon>Eukaryota</taxon>
        <taxon>Metazoa</taxon>
        <taxon>Ecdysozoa</taxon>
        <taxon>Arthropoda</taxon>
        <taxon>Hexapoda</taxon>
        <taxon>Insecta</taxon>
        <taxon>Pterygota</taxon>
        <taxon>Neoptera</taxon>
        <taxon>Endopterygota</taxon>
        <taxon>Coleoptera</taxon>
        <taxon>Polyphaga</taxon>
        <taxon>Cucujiformia</taxon>
        <taxon>Chrysomeloidea</taxon>
        <taxon>Chrysomelidae</taxon>
        <taxon>Galerucinae</taxon>
        <taxon>Alticini</taxon>
        <taxon>Phyllotreta</taxon>
    </lineage>
</organism>
<feature type="domain" description="Misato Segment II tubulin-like" evidence="4">
    <location>
        <begin position="4"/>
        <end position="118"/>
    </location>
</feature>
<dbReference type="InterPro" id="IPR036525">
    <property type="entry name" value="Tubulin/FtsZ_GTPase_sf"/>
</dbReference>
<dbReference type="SUPFAM" id="SSF52490">
    <property type="entry name" value="Tubulin nucleotide-binding domain-like"/>
    <property type="match status" value="1"/>
</dbReference>
<comment type="similarity">
    <text evidence="2">Belongs to the misato family.</text>
</comment>
<keyword evidence="3" id="KW-0496">Mitochondrion</keyword>
<sequence>MSGREILTLQFGHYANFVGTHWWNLQDLSFNYDPSTPSEINHDVLYREGQTSRGEVTFTPRLLLADLKGSFGSLSEEGDLYKPNIDPNNVQTNWNTSQLQVKHVEQRQPKNDFLKDLENPAELSKIHNKEYNFETTAKVWSDFLYSRFHPRTVEVIREYQHCNENTPFDAFTLGSAVWKTPQFAEDFSDRIRNYIEECDNFQGFHLITDCTNAFSGLSSSCLEFIGDEYNRKSVLVIPVIPSHFSDNDINSEGELAQSVLNDSVRVINLALSFNEFYANSSLFVPLCAGSKGWRQPGPKRSFKNVEYNNKLAYHSSAILAAALDTFTLKHRLKSSPFTLSDLAADLTHSGRKAAAASVNLPFPMGENSDLLESLDNCHDPLYYSITPNCHIGTRRAMQHITIRGIKEERLKKPLNKAEKQRELPAYRTKDIKEMMTMYLAYSTETTASIVTVGHEPLVVRSPFPQIFTKNLTSNGFLSNMRRSNENKVESIPLLAGLHCCTEVGKMIESLYCEAKKLKINRYHEFASGGLDKDSYEESLDNLFTLSENYDDNCFV</sequence>
<evidence type="ECO:0000256" key="2">
    <source>
        <dbReference type="ARBA" id="ARBA00008507"/>
    </source>
</evidence>
<dbReference type="PANTHER" id="PTHR13391">
    <property type="entry name" value="MITOCHONDRIAL DISTRIBUTION REGULATOR MISATO"/>
    <property type="match status" value="1"/>
</dbReference>
<dbReference type="InterPro" id="IPR029209">
    <property type="entry name" value="DML1/Misato_tubulin"/>
</dbReference>
<dbReference type="EMBL" id="OU900094">
    <property type="protein sequence ID" value="CAG9854358.1"/>
    <property type="molecule type" value="Genomic_DNA"/>
</dbReference>
<reference evidence="6" key="1">
    <citation type="submission" date="2022-01" db="EMBL/GenBank/DDBJ databases">
        <authorList>
            <person name="King R."/>
        </authorList>
    </citation>
    <scope>NUCLEOTIDE SEQUENCE</scope>
</reference>
<dbReference type="InterPro" id="IPR019605">
    <property type="entry name" value="Misato_II_tubulin-like"/>
</dbReference>
<evidence type="ECO:0000259" key="5">
    <source>
        <dbReference type="Pfam" id="PF14881"/>
    </source>
</evidence>
<gene>
    <name evidence="6" type="ORF">PHYEVI_LOCUS821</name>
</gene>
<evidence type="ECO:0000256" key="1">
    <source>
        <dbReference type="ARBA" id="ARBA00004173"/>
    </source>
</evidence>
<dbReference type="InterPro" id="IPR049942">
    <property type="entry name" value="DML1/Misato"/>
</dbReference>
<evidence type="ECO:0000313" key="7">
    <source>
        <dbReference type="Proteomes" id="UP001153712"/>
    </source>
</evidence>
<accession>A0A9N9TAC5</accession>
<dbReference type="Gene3D" id="3.40.50.1440">
    <property type="entry name" value="Tubulin/FtsZ, GTPase domain"/>
    <property type="match status" value="1"/>
</dbReference>
<evidence type="ECO:0000256" key="3">
    <source>
        <dbReference type="ARBA" id="ARBA00023128"/>
    </source>
</evidence>
<keyword evidence="7" id="KW-1185">Reference proteome</keyword>
<dbReference type="OrthoDB" id="271881at2759"/>
<dbReference type="CDD" id="cd06060">
    <property type="entry name" value="misato"/>
    <property type="match status" value="1"/>
</dbReference>
<name>A0A9N9TAC5_PHYSR</name>
<protein>
    <recommendedName>
        <fullName evidence="8">Protein misato</fullName>
    </recommendedName>
</protein>
<evidence type="ECO:0000259" key="4">
    <source>
        <dbReference type="Pfam" id="PF10644"/>
    </source>
</evidence>
<dbReference type="Proteomes" id="UP001153712">
    <property type="component" value="Chromosome 1"/>
</dbReference>
<dbReference type="GO" id="GO:0007005">
    <property type="term" value="P:mitochondrion organization"/>
    <property type="evidence" value="ECO:0007669"/>
    <property type="project" value="InterPro"/>
</dbReference>
<dbReference type="GO" id="GO:0005739">
    <property type="term" value="C:mitochondrion"/>
    <property type="evidence" value="ECO:0007669"/>
    <property type="project" value="UniProtKB-SubCell"/>
</dbReference>
<dbReference type="Pfam" id="PF14881">
    <property type="entry name" value="Tubulin_3"/>
    <property type="match status" value="1"/>
</dbReference>
<dbReference type="PANTHER" id="PTHR13391:SF0">
    <property type="entry name" value="PROTEIN MISATO HOMOLOG 1"/>
    <property type="match status" value="1"/>
</dbReference>
<comment type="subcellular location">
    <subcellularLocation>
        <location evidence="1">Mitochondrion</location>
    </subcellularLocation>
</comment>
<evidence type="ECO:0000313" key="6">
    <source>
        <dbReference type="EMBL" id="CAG9854358.1"/>
    </source>
</evidence>
<proteinExistence type="inferred from homology"/>
<evidence type="ECO:0008006" key="8">
    <source>
        <dbReference type="Google" id="ProtNLM"/>
    </source>
</evidence>